<name>A0A516NGS0_9NOCA</name>
<dbReference type="Pfam" id="PF13411">
    <property type="entry name" value="MerR_1"/>
    <property type="match status" value="1"/>
</dbReference>
<gene>
    <name evidence="3" type="ORF">FOH10_04460</name>
</gene>
<feature type="domain" description="HTH merR-type" evidence="2">
    <location>
        <begin position="12"/>
        <end position="80"/>
    </location>
</feature>
<dbReference type="GO" id="GO:0003677">
    <property type="term" value="F:DNA binding"/>
    <property type="evidence" value="ECO:0007669"/>
    <property type="project" value="UniProtKB-KW"/>
</dbReference>
<reference evidence="3 4" key="1">
    <citation type="submission" date="2019-07" db="EMBL/GenBank/DDBJ databases">
        <title>Complete Genome Sequence and Methylome Analysis of Nocardia otitidis-caviarum NEB252.</title>
        <authorList>
            <person name="Fomenkov A."/>
            <person name="Anton B.P."/>
            <person name="Vincze T."/>
            <person name="Roberts R.J."/>
        </authorList>
    </citation>
    <scope>NUCLEOTIDE SEQUENCE [LARGE SCALE GENOMIC DNA]</scope>
    <source>
        <strain evidence="3 4">NEB252</strain>
    </source>
</reference>
<proteinExistence type="predicted"/>
<dbReference type="InterPro" id="IPR009061">
    <property type="entry name" value="DNA-bd_dom_put_sf"/>
</dbReference>
<evidence type="ECO:0000313" key="4">
    <source>
        <dbReference type="Proteomes" id="UP000317039"/>
    </source>
</evidence>
<dbReference type="InterPro" id="IPR000551">
    <property type="entry name" value="MerR-type_HTH_dom"/>
</dbReference>
<protein>
    <submittedName>
        <fullName evidence="3">MerR family transcriptional regulator</fullName>
    </submittedName>
</protein>
<dbReference type="SMART" id="SM00422">
    <property type="entry name" value="HTH_MERR"/>
    <property type="match status" value="1"/>
</dbReference>
<dbReference type="PANTHER" id="PTHR30204:SF93">
    <property type="entry name" value="HTH MERR-TYPE DOMAIN-CONTAINING PROTEIN"/>
    <property type="match status" value="1"/>
</dbReference>
<keyword evidence="1" id="KW-0238">DNA-binding</keyword>
<dbReference type="Gene3D" id="1.10.1660.10">
    <property type="match status" value="1"/>
</dbReference>
<dbReference type="EMBL" id="CP041695">
    <property type="protein sequence ID" value="QDP78100.1"/>
    <property type="molecule type" value="Genomic_DNA"/>
</dbReference>
<dbReference type="KEGG" id="nod:FOH10_04460"/>
<evidence type="ECO:0000259" key="2">
    <source>
        <dbReference type="PROSITE" id="PS50937"/>
    </source>
</evidence>
<dbReference type="SUPFAM" id="SSF46955">
    <property type="entry name" value="Putative DNA-binding domain"/>
    <property type="match status" value="1"/>
</dbReference>
<dbReference type="InterPro" id="IPR047057">
    <property type="entry name" value="MerR_fam"/>
</dbReference>
<organism evidence="3 4">
    <name type="scientific">Nocardia otitidiscaviarum</name>
    <dbReference type="NCBI Taxonomy" id="1823"/>
    <lineage>
        <taxon>Bacteria</taxon>
        <taxon>Bacillati</taxon>
        <taxon>Actinomycetota</taxon>
        <taxon>Actinomycetes</taxon>
        <taxon>Mycobacteriales</taxon>
        <taxon>Nocardiaceae</taxon>
        <taxon>Nocardia</taxon>
    </lineage>
</organism>
<sequence length="241" mass="26583">MWFPCLMTTESEFTIDALARAAHTTVRSVRVYHERGLLPAPQVRGRIGYYRPEHLVRLQTIGQLLRKGMKLTGIKELLDAWDRGEGLDEVLQVRSNALAGGAAYRRSTDDDSRLATTLQQLRTTGETGPDVSALQATHPKLHALAAGLIDAGLPADEIFRPLIRLHADCSRVAARQAEIVRRLAEHRTASVDADGEGQEQAVEHARQLAIAATAELVARSLHERLEGQIPSYQGSLEHDKH</sequence>
<dbReference type="PROSITE" id="PS50937">
    <property type="entry name" value="HTH_MERR_2"/>
    <property type="match status" value="1"/>
</dbReference>
<dbReference type="Proteomes" id="UP000317039">
    <property type="component" value="Chromosome"/>
</dbReference>
<dbReference type="AlphaFoldDB" id="A0A516NGS0"/>
<dbReference type="GO" id="GO:0003700">
    <property type="term" value="F:DNA-binding transcription factor activity"/>
    <property type="evidence" value="ECO:0007669"/>
    <property type="project" value="InterPro"/>
</dbReference>
<evidence type="ECO:0000256" key="1">
    <source>
        <dbReference type="ARBA" id="ARBA00023125"/>
    </source>
</evidence>
<evidence type="ECO:0000313" key="3">
    <source>
        <dbReference type="EMBL" id="QDP78100.1"/>
    </source>
</evidence>
<accession>A0A516NGS0</accession>
<dbReference type="PANTHER" id="PTHR30204">
    <property type="entry name" value="REDOX-CYCLING DRUG-SENSING TRANSCRIPTIONAL ACTIVATOR SOXR"/>
    <property type="match status" value="1"/>
</dbReference>